<accession>A0AAP0NJE9</accession>
<feature type="transmembrane region" description="Helical" evidence="1">
    <location>
        <begin position="68"/>
        <end position="88"/>
    </location>
</feature>
<keyword evidence="1" id="KW-0472">Membrane</keyword>
<protein>
    <submittedName>
        <fullName evidence="2">Uncharacterized protein</fullName>
    </submittedName>
</protein>
<sequence>MCHFSYQTPIQDIGLGFAQTITSSLCGVSVGMLTIPSYEQCMSFGGWWPMTLGHSCYLVLLLSKWSPIFPSLFIVGGGVCLLLILKIFSHPFWEVNYNHEFNSRRVSVEFHTVSSMIWWSHHLLSHASKILYDG</sequence>
<dbReference type="EMBL" id="JBBPBK010000013">
    <property type="protein sequence ID" value="KAK9272887.1"/>
    <property type="molecule type" value="Genomic_DNA"/>
</dbReference>
<dbReference type="AlphaFoldDB" id="A0AAP0NJE9"/>
<dbReference type="Proteomes" id="UP001415857">
    <property type="component" value="Unassembled WGS sequence"/>
</dbReference>
<keyword evidence="1" id="KW-0812">Transmembrane</keyword>
<feature type="transmembrane region" description="Helical" evidence="1">
    <location>
        <begin position="13"/>
        <end position="33"/>
    </location>
</feature>
<evidence type="ECO:0000313" key="2">
    <source>
        <dbReference type="EMBL" id="KAK9272887.1"/>
    </source>
</evidence>
<name>A0AAP0NJE9_LIQFO</name>
<proteinExistence type="predicted"/>
<gene>
    <name evidence="2" type="ORF">L1049_003266</name>
</gene>
<reference evidence="2 3" key="1">
    <citation type="journal article" date="2024" name="Plant J.">
        <title>Genome sequences and population genomics reveal climatic adaptation and genomic divergence between two closely related sweetgum species.</title>
        <authorList>
            <person name="Xu W.Q."/>
            <person name="Ren C.Q."/>
            <person name="Zhang X.Y."/>
            <person name="Comes H.P."/>
            <person name="Liu X.H."/>
            <person name="Li Y.G."/>
            <person name="Kettle C.J."/>
            <person name="Jalonen R."/>
            <person name="Gaisberger H."/>
            <person name="Ma Y.Z."/>
            <person name="Qiu Y.X."/>
        </authorList>
    </citation>
    <scope>NUCLEOTIDE SEQUENCE [LARGE SCALE GENOMIC DNA]</scope>
    <source>
        <strain evidence="2">Hangzhou</strain>
    </source>
</reference>
<keyword evidence="3" id="KW-1185">Reference proteome</keyword>
<evidence type="ECO:0000313" key="3">
    <source>
        <dbReference type="Proteomes" id="UP001415857"/>
    </source>
</evidence>
<evidence type="ECO:0000256" key="1">
    <source>
        <dbReference type="SAM" id="Phobius"/>
    </source>
</evidence>
<keyword evidence="1" id="KW-1133">Transmembrane helix</keyword>
<comment type="caution">
    <text evidence="2">The sequence shown here is derived from an EMBL/GenBank/DDBJ whole genome shotgun (WGS) entry which is preliminary data.</text>
</comment>
<organism evidence="2 3">
    <name type="scientific">Liquidambar formosana</name>
    <name type="common">Formosan gum</name>
    <dbReference type="NCBI Taxonomy" id="63359"/>
    <lineage>
        <taxon>Eukaryota</taxon>
        <taxon>Viridiplantae</taxon>
        <taxon>Streptophyta</taxon>
        <taxon>Embryophyta</taxon>
        <taxon>Tracheophyta</taxon>
        <taxon>Spermatophyta</taxon>
        <taxon>Magnoliopsida</taxon>
        <taxon>eudicotyledons</taxon>
        <taxon>Gunneridae</taxon>
        <taxon>Pentapetalae</taxon>
        <taxon>Saxifragales</taxon>
        <taxon>Altingiaceae</taxon>
        <taxon>Liquidambar</taxon>
    </lineage>
</organism>